<comment type="caution">
    <text evidence="1">The sequence shown here is derived from an EMBL/GenBank/DDBJ whole genome shotgun (WGS) entry which is preliminary data.</text>
</comment>
<gene>
    <name evidence="1" type="ORF">GMARGA_LOCUS32002</name>
</gene>
<keyword evidence="2" id="KW-1185">Reference proteome</keyword>
<feature type="non-terminal residue" evidence="1">
    <location>
        <position position="1"/>
    </location>
</feature>
<proteinExistence type="predicted"/>
<reference evidence="1 2" key="1">
    <citation type="submission" date="2021-06" db="EMBL/GenBank/DDBJ databases">
        <authorList>
            <person name="Kallberg Y."/>
            <person name="Tangrot J."/>
            <person name="Rosling A."/>
        </authorList>
    </citation>
    <scope>NUCLEOTIDE SEQUENCE [LARGE SCALE GENOMIC DNA]</scope>
    <source>
        <strain evidence="1 2">120-4 pot B 10/14</strain>
    </source>
</reference>
<organism evidence="1 2">
    <name type="scientific">Gigaspora margarita</name>
    <dbReference type="NCBI Taxonomy" id="4874"/>
    <lineage>
        <taxon>Eukaryota</taxon>
        <taxon>Fungi</taxon>
        <taxon>Fungi incertae sedis</taxon>
        <taxon>Mucoromycota</taxon>
        <taxon>Glomeromycotina</taxon>
        <taxon>Glomeromycetes</taxon>
        <taxon>Diversisporales</taxon>
        <taxon>Gigasporaceae</taxon>
        <taxon>Gigaspora</taxon>
    </lineage>
</organism>
<name>A0ABN7WK53_GIGMA</name>
<accession>A0ABN7WK53</accession>
<dbReference type="EMBL" id="CAJVQB010049143">
    <property type="protein sequence ID" value="CAG8834337.1"/>
    <property type="molecule type" value="Genomic_DNA"/>
</dbReference>
<sequence length="91" mass="10856">PDAEPKKLKEKLEVLLKPDLELTINFEKQKPKKNMNNEALTTITKAITTLANTLKRYNKNFFFKIEFYCNNEIQNSITWLKKFERATRVNY</sequence>
<dbReference type="Proteomes" id="UP000789901">
    <property type="component" value="Unassembled WGS sequence"/>
</dbReference>
<protein>
    <submittedName>
        <fullName evidence="1">23530_t:CDS:1</fullName>
    </submittedName>
</protein>
<evidence type="ECO:0000313" key="1">
    <source>
        <dbReference type="EMBL" id="CAG8834337.1"/>
    </source>
</evidence>
<evidence type="ECO:0000313" key="2">
    <source>
        <dbReference type="Proteomes" id="UP000789901"/>
    </source>
</evidence>